<feature type="compositionally biased region" description="Basic and acidic residues" evidence="2">
    <location>
        <begin position="382"/>
        <end position="397"/>
    </location>
</feature>
<sequence length="757" mass="87950">MSHLYLPWNTGERYTNRLQVRNQFASTLELHKQSSYDYQEPNQRQRSPSLPPIHHIEGERPVIKEDRRSNVVNRNIPSAKRFAFYDEDCEGDTSGYGSETLNNMNRNRKDYVQDENRNVIAAWHQETTDNRLTTTEIPTSGRSPRAAEEGRLRWGDRGVATGRLWEPTAPNARLPQMPNQRKGTPSWVERGLNMIENSSELLVIDQRSSSNSTGLDCDRMSCNGCDEGRTFLRGQNVPLEPEIKAQRESKRIKALELQSAILNQLEDREKRRLEERERKLKEERLEELRIQRQQEEDRLRLEAEKRRHEEKQLLEQRKLETLKKALEDAERKAKQDKEKRFTCLKKSLKANVDEDAKENIEENIPAEVVRNIDPASPTKTNRTYDVHSAKSIKKESSSHQTTEFNSPRSMGTGNLNLFIHSIPPLAIAERQFNLVPIGINSNGEIINGHTNGIQLAVIVPQNALGNLYGVSLNNGNDSQDMRKVVTPTNSYRTVKMIDVATQTDISIFKRTTDKIVETEDIESNVEKDYSNIDENAPQDSQHSTLKKDRRFRSEERYKKDLENRPKWGVNRPAAQYKKQSEKDPFYSQKRKMRQKYRPQARQYLSQSSEDSRSPSPLTRSEKFTETGMKHRNSLSQSYWRSKRSSQDVSKSNTVPESISNIQAEFNHIGQITTTELTENKKSPKMSPTKRITLSQKFINDKYGNRKLWIEDINERNAKSNMFDTENRKKIIDQLNIAKRDYIEKHEDQENFAIKTKF</sequence>
<dbReference type="GO" id="GO:0008017">
    <property type="term" value="F:microtubule binding"/>
    <property type="evidence" value="ECO:0007669"/>
    <property type="project" value="TreeGrafter"/>
</dbReference>
<reference evidence="4" key="2">
    <citation type="submission" date="2020-12" db="EMBL/GenBank/DDBJ databases">
        <authorList>
            <person name="Kanost M."/>
        </authorList>
    </citation>
    <scope>NUCLEOTIDE SEQUENCE</scope>
</reference>
<evidence type="ECO:0000259" key="3">
    <source>
        <dbReference type="Pfam" id="PF15236"/>
    </source>
</evidence>
<evidence type="ECO:0000256" key="1">
    <source>
        <dbReference type="SAM" id="Coils"/>
    </source>
</evidence>
<dbReference type="PANTHER" id="PTHR22736">
    <property type="entry name" value="COILED-COIL DOMAIN-CONTAINING PROTEIN 66"/>
    <property type="match status" value="1"/>
</dbReference>
<dbReference type="InterPro" id="IPR040467">
    <property type="entry name" value="CCDC66_dom"/>
</dbReference>
<dbReference type="InterPro" id="IPR039183">
    <property type="entry name" value="CCD66"/>
</dbReference>
<evidence type="ECO:0000313" key="5">
    <source>
        <dbReference type="Proteomes" id="UP000791440"/>
    </source>
</evidence>
<feature type="region of interest" description="Disordered" evidence="2">
    <location>
        <begin position="526"/>
        <end position="654"/>
    </location>
</feature>
<organism evidence="4 5">
    <name type="scientific">Manduca sexta</name>
    <name type="common">Tobacco hawkmoth</name>
    <name type="synonym">Tobacco hornworm</name>
    <dbReference type="NCBI Taxonomy" id="7130"/>
    <lineage>
        <taxon>Eukaryota</taxon>
        <taxon>Metazoa</taxon>
        <taxon>Ecdysozoa</taxon>
        <taxon>Arthropoda</taxon>
        <taxon>Hexapoda</taxon>
        <taxon>Insecta</taxon>
        <taxon>Pterygota</taxon>
        <taxon>Neoptera</taxon>
        <taxon>Endopterygota</taxon>
        <taxon>Lepidoptera</taxon>
        <taxon>Glossata</taxon>
        <taxon>Ditrysia</taxon>
        <taxon>Bombycoidea</taxon>
        <taxon>Sphingidae</taxon>
        <taxon>Sphinginae</taxon>
        <taxon>Sphingini</taxon>
        <taxon>Manduca</taxon>
    </lineage>
</organism>
<feature type="region of interest" description="Disordered" evidence="2">
    <location>
        <begin position="371"/>
        <end position="408"/>
    </location>
</feature>
<proteinExistence type="predicted"/>
<feature type="compositionally biased region" description="Polar residues" evidence="2">
    <location>
        <begin position="398"/>
        <end position="408"/>
    </location>
</feature>
<dbReference type="Pfam" id="PF15236">
    <property type="entry name" value="CCDC66"/>
    <property type="match status" value="1"/>
</dbReference>
<keyword evidence="5" id="KW-1185">Reference proteome</keyword>
<dbReference type="GO" id="GO:0060271">
    <property type="term" value="P:cilium assembly"/>
    <property type="evidence" value="ECO:0007669"/>
    <property type="project" value="TreeGrafter"/>
</dbReference>
<feature type="compositionally biased region" description="Polar residues" evidence="2">
    <location>
        <begin position="35"/>
        <end position="48"/>
    </location>
</feature>
<gene>
    <name evidence="4" type="ORF">O3G_MSEX007159</name>
</gene>
<dbReference type="GO" id="GO:0005874">
    <property type="term" value="C:microtubule"/>
    <property type="evidence" value="ECO:0007669"/>
    <property type="project" value="TreeGrafter"/>
</dbReference>
<dbReference type="PANTHER" id="PTHR22736:SF2">
    <property type="entry name" value="COILED-COIL DOMAIN-CONTAINING PROTEIN 66"/>
    <property type="match status" value="1"/>
</dbReference>
<comment type="caution">
    <text evidence="4">The sequence shown here is derived from an EMBL/GenBank/DDBJ whole genome shotgun (WGS) entry which is preliminary data.</text>
</comment>
<evidence type="ECO:0000256" key="2">
    <source>
        <dbReference type="SAM" id="MobiDB-lite"/>
    </source>
</evidence>
<feature type="domain" description="CCDC66" evidence="3">
    <location>
        <begin position="226"/>
        <end position="341"/>
    </location>
</feature>
<feature type="region of interest" description="Disordered" evidence="2">
    <location>
        <begin position="35"/>
        <end position="59"/>
    </location>
</feature>
<feature type="compositionally biased region" description="Basic residues" evidence="2">
    <location>
        <begin position="588"/>
        <end position="598"/>
    </location>
</feature>
<dbReference type="Proteomes" id="UP000791440">
    <property type="component" value="Unassembled WGS sequence"/>
</dbReference>
<dbReference type="AlphaFoldDB" id="A0A922CLI5"/>
<keyword evidence="1" id="KW-0175">Coiled coil</keyword>
<reference evidence="4" key="1">
    <citation type="journal article" date="2016" name="Insect Biochem. Mol. Biol.">
        <title>Multifaceted biological insights from a draft genome sequence of the tobacco hornworm moth, Manduca sexta.</title>
        <authorList>
            <person name="Kanost M.R."/>
            <person name="Arrese E.L."/>
            <person name="Cao X."/>
            <person name="Chen Y.R."/>
            <person name="Chellapilla S."/>
            <person name="Goldsmith M.R."/>
            <person name="Grosse-Wilde E."/>
            <person name="Heckel D.G."/>
            <person name="Herndon N."/>
            <person name="Jiang H."/>
            <person name="Papanicolaou A."/>
            <person name="Qu J."/>
            <person name="Soulages J.L."/>
            <person name="Vogel H."/>
            <person name="Walters J."/>
            <person name="Waterhouse R.M."/>
            <person name="Ahn S.J."/>
            <person name="Almeida F.C."/>
            <person name="An C."/>
            <person name="Aqrawi P."/>
            <person name="Bretschneider A."/>
            <person name="Bryant W.B."/>
            <person name="Bucks S."/>
            <person name="Chao H."/>
            <person name="Chevignon G."/>
            <person name="Christen J.M."/>
            <person name="Clarke D.F."/>
            <person name="Dittmer N.T."/>
            <person name="Ferguson L.C.F."/>
            <person name="Garavelou S."/>
            <person name="Gordon K.H.J."/>
            <person name="Gunaratna R.T."/>
            <person name="Han Y."/>
            <person name="Hauser F."/>
            <person name="He Y."/>
            <person name="Heidel-Fischer H."/>
            <person name="Hirsh A."/>
            <person name="Hu Y."/>
            <person name="Jiang H."/>
            <person name="Kalra D."/>
            <person name="Klinner C."/>
            <person name="Konig C."/>
            <person name="Kovar C."/>
            <person name="Kroll A.R."/>
            <person name="Kuwar S.S."/>
            <person name="Lee S.L."/>
            <person name="Lehman R."/>
            <person name="Li K."/>
            <person name="Li Z."/>
            <person name="Liang H."/>
            <person name="Lovelace S."/>
            <person name="Lu Z."/>
            <person name="Mansfield J.H."/>
            <person name="McCulloch K.J."/>
            <person name="Mathew T."/>
            <person name="Morton B."/>
            <person name="Muzny D.M."/>
            <person name="Neunemann D."/>
            <person name="Ongeri F."/>
            <person name="Pauchet Y."/>
            <person name="Pu L.L."/>
            <person name="Pyrousis I."/>
            <person name="Rao X.J."/>
            <person name="Redding A."/>
            <person name="Roesel C."/>
            <person name="Sanchez-Gracia A."/>
            <person name="Schaack S."/>
            <person name="Shukla A."/>
            <person name="Tetreau G."/>
            <person name="Wang Y."/>
            <person name="Xiong G.H."/>
            <person name="Traut W."/>
            <person name="Walsh T.K."/>
            <person name="Worley K.C."/>
            <person name="Wu D."/>
            <person name="Wu W."/>
            <person name="Wu Y.Q."/>
            <person name="Zhang X."/>
            <person name="Zou Z."/>
            <person name="Zucker H."/>
            <person name="Briscoe A.D."/>
            <person name="Burmester T."/>
            <person name="Clem R.J."/>
            <person name="Feyereisen R."/>
            <person name="Grimmelikhuijzen C.J.P."/>
            <person name="Hamodrakas S.J."/>
            <person name="Hansson B.S."/>
            <person name="Huguet E."/>
            <person name="Jermiin L.S."/>
            <person name="Lan Q."/>
            <person name="Lehman H.K."/>
            <person name="Lorenzen M."/>
            <person name="Merzendorfer H."/>
            <person name="Michalopoulos I."/>
            <person name="Morton D.B."/>
            <person name="Muthukrishnan S."/>
            <person name="Oakeshott J.G."/>
            <person name="Palmer W."/>
            <person name="Park Y."/>
            <person name="Passarelli A.L."/>
            <person name="Rozas J."/>
            <person name="Schwartz L.M."/>
            <person name="Smith W."/>
            <person name="Southgate A."/>
            <person name="Vilcinskas A."/>
            <person name="Vogt R."/>
            <person name="Wang P."/>
            <person name="Werren J."/>
            <person name="Yu X.Q."/>
            <person name="Zhou J.J."/>
            <person name="Brown S.J."/>
            <person name="Scherer S.E."/>
            <person name="Richards S."/>
            <person name="Blissard G.W."/>
        </authorList>
    </citation>
    <scope>NUCLEOTIDE SEQUENCE</scope>
</reference>
<dbReference type="EMBL" id="JH668407">
    <property type="protein sequence ID" value="KAG6451445.1"/>
    <property type="molecule type" value="Genomic_DNA"/>
</dbReference>
<name>A0A922CLI5_MANSE</name>
<evidence type="ECO:0000313" key="4">
    <source>
        <dbReference type="EMBL" id="KAG6451445.1"/>
    </source>
</evidence>
<feature type="compositionally biased region" description="Basic and acidic residues" evidence="2">
    <location>
        <begin position="619"/>
        <end position="628"/>
    </location>
</feature>
<protein>
    <recommendedName>
        <fullName evidence="3">CCDC66 domain-containing protein</fullName>
    </recommendedName>
</protein>
<feature type="compositionally biased region" description="Basic and acidic residues" evidence="2">
    <location>
        <begin position="551"/>
        <end position="565"/>
    </location>
</feature>
<dbReference type="GO" id="GO:0005929">
    <property type="term" value="C:cilium"/>
    <property type="evidence" value="ECO:0007669"/>
    <property type="project" value="TreeGrafter"/>
</dbReference>
<feature type="coiled-coil region" evidence="1">
    <location>
        <begin position="262"/>
        <end position="339"/>
    </location>
</feature>
<accession>A0A922CLI5</accession>